<protein>
    <recommendedName>
        <fullName evidence="6">THAP-type domain-containing protein</fullName>
    </recommendedName>
</protein>
<dbReference type="InterPro" id="IPR052224">
    <property type="entry name" value="THAP_domain_protein"/>
</dbReference>
<evidence type="ECO:0000259" key="6">
    <source>
        <dbReference type="PROSITE" id="PS50950"/>
    </source>
</evidence>
<reference evidence="7 8" key="1">
    <citation type="journal article" date="2018" name="Elife">
        <title>Firefly genomes illuminate parallel origins of bioluminescence in beetles.</title>
        <authorList>
            <person name="Fallon T.R."/>
            <person name="Lower S.E."/>
            <person name="Chang C.H."/>
            <person name="Bessho-Uehara M."/>
            <person name="Martin G.J."/>
            <person name="Bewick A.J."/>
            <person name="Behringer M."/>
            <person name="Debat H.J."/>
            <person name="Wong I."/>
            <person name="Day J.C."/>
            <person name="Suvorov A."/>
            <person name="Silva C.J."/>
            <person name="Stanger-Hall K.F."/>
            <person name="Hall D.W."/>
            <person name="Schmitz R.J."/>
            <person name="Nelson D.R."/>
            <person name="Lewis S.M."/>
            <person name="Shigenobu S."/>
            <person name="Bybee S.M."/>
            <person name="Larracuente A.M."/>
            <person name="Oba Y."/>
            <person name="Weng J.K."/>
        </authorList>
    </citation>
    <scope>NUCLEOTIDE SEQUENCE [LARGE SCALE GENOMIC DNA]</scope>
    <source>
        <strain evidence="7">1611_PpyrPB1</strain>
        <tissue evidence="7">Whole body</tissue>
    </source>
</reference>
<dbReference type="GO" id="GO:0003677">
    <property type="term" value="F:DNA binding"/>
    <property type="evidence" value="ECO:0007669"/>
    <property type="project" value="UniProtKB-UniRule"/>
</dbReference>
<evidence type="ECO:0000313" key="8">
    <source>
        <dbReference type="Proteomes" id="UP000327044"/>
    </source>
</evidence>
<evidence type="ECO:0000256" key="2">
    <source>
        <dbReference type="ARBA" id="ARBA00022771"/>
    </source>
</evidence>
<evidence type="ECO:0000256" key="3">
    <source>
        <dbReference type="ARBA" id="ARBA00022833"/>
    </source>
</evidence>
<dbReference type="SUPFAM" id="SSF57716">
    <property type="entry name" value="Glucocorticoid receptor-like (DNA-binding domain)"/>
    <property type="match status" value="1"/>
</dbReference>
<keyword evidence="1" id="KW-0479">Metal-binding</keyword>
<keyword evidence="2 5" id="KW-0863">Zinc-finger</keyword>
<keyword evidence="3" id="KW-0862">Zinc</keyword>
<dbReference type="AlphaFoldDB" id="A0A5N3ZZN4"/>
<organism evidence="7 8">
    <name type="scientific">Photinus pyralis</name>
    <name type="common">Common eastern firefly</name>
    <name type="synonym">Lampyris pyralis</name>
    <dbReference type="NCBI Taxonomy" id="7054"/>
    <lineage>
        <taxon>Eukaryota</taxon>
        <taxon>Metazoa</taxon>
        <taxon>Ecdysozoa</taxon>
        <taxon>Arthropoda</taxon>
        <taxon>Hexapoda</taxon>
        <taxon>Insecta</taxon>
        <taxon>Pterygota</taxon>
        <taxon>Neoptera</taxon>
        <taxon>Endopterygota</taxon>
        <taxon>Coleoptera</taxon>
        <taxon>Polyphaga</taxon>
        <taxon>Elateriformia</taxon>
        <taxon>Elateroidea</taxon>
        <taxon>Lampyridae</taxon>
        <taxon>Lampyrinae</taxon>
        <taxon>Photinus</taxon>
    </lineage>
</organism>
<dbReference type="EMBL" id="VVIM01001149">
    <property type="protein sequence ID" value="KAB0790534.1"/>
    <property type="molecule type" value="Genomic_DNA"/>
</dbReference>
<dbReference type="SMART" id="SM00692">
    <property type="entry name" value="DM3"/>
    <property type="match status" value="1"/>
</dbReference>
<dbReference type="InParanoid" id="A0A5N3ZZN4"/>
<dbReference type="Pfam" id="PF12017">
    <property type="entry name" value="Tnp_P_element"/>
    <property type="match status" value="1"/>
</dbReference>
<dbReference type="Pfam" id="PF21788">
    <property type="entry name" value="TNP-like_GBD"/>
    <property type="match status" value="1"/>
</dbReference>
<dbReference type="PROSITE" id="PS50950">
    <property type="entry name" value="ZF_THAP"/>
    <property type="match status" value="1"/>
</dbReference>
<accession>A0A5N3ZZN4</accession>
<sequence length="480" mass="54344">MVHHCVAVKCSNEHSKEKQIPFHLFPLKRPAILELWKNAVRRENWYPSKTSKLCGAHFLPSDYQDKPGCTLKLLKADAVPSVFSFPQHLLKPSKSRRTIVKKQPNITASKAEHMDIDCPPSTSTAYVATSKDCGTQTLASSSVTALRRQIKTLKQKVRRRDLKLSSMKEVINEISKSGHSNTNLDAVLKNYFEGLPLELVLLQKSSKEVNPTQRRYSSVMKQFAHTLYFYSPKAYNFLKQYFILPNGRTIRKWLSTVNCEPGILQEVLDYLKEEVHNKPFLKNCGLILDGMSIRKQVIWDHSNGKFTGNVNYGGIVEVDFEMPATEALFVQIVSYKNNFKCPVAYFLITKSDAFLQTQIITSCLRSLYESGIVVRSITADGTQTNIRTFNELGCNVLANNLIPYFLHPCTNNVKVYCLLGICDMLKLARNALAEINLNSNAGEVKWEYIKALDNMQFSENLTLANALAAVMLHSIITNIY</sequence>
<gene>
    <name evidence="7" type="ORF">PPYR_15067</name>
</gene>
<dbReference type="InterPro" id="IPR038441">
    <property type="entry name" value="THAP_Znf_sf"/>
</dbReference>
<evidence type="ECO:0000256" key="1">
    <source>
        <dbReference type="ARBA" id="ARBA00022723"/>
    </source>
</evidence>
<dbReference type="InterPro" id="IPR006612">
    <property type="entry name" value="THAP_Znf"/>
</dbReference>
<keyword evidence="4 5" id="KW-0238">DNA-binding</keyword>
<name>A0A5N3ZZN4_PHOPY</name>
<dbReference type="Proteomes" id="UP000327044">
    <property type="component" value="Unassembled WGS sequence"/>
</dbReference>
<dbReference type="InterPro" id="IPR048366">
    <property type="entry name" value="TNP-like_GBD"/>
</dbReference>
<evidence type="ECO:0000256" key="4">
    <source>
        <dbReference type="ARBA" id="ARBA00023125"/>
    </source>
</evidence>
<proteinExistence type="predicted"/>
<dbReference type="GO" id="GO:0008270">
    <property type="term" value="F:zinc ion binding"/>
    <property type="evidence" value="ECO:0007669"/>
    <property type="project" value="UniProtKB-KW"/>
</dbReference>
<dbReference type="SMART" id="SM00980">
    <property type="entry name" value="THAP"/>
    <property type="match status" value="1"/>
</dbReference>
<dbReference type="Pfam" id="PF05485">
    <property type="entry name" value="THAP"/>
    <property type="match status" value="1"/>
</dbReference>
<dbReference type="Gene3D" id="6.20.210.20">
    <property type="entry name" value="THAP domain"/>
    <property type="match status" value="1"/>
</dbReference>
<feature type="domain" description="THAP-type" evidence="6">
    <location>
        <begin position="1"/>
        <end position="83"/>
    </location>
</feature>
<comment type="caution">
    <text evidence="7">The sequence shown here is derived from an EMBL/GenBank/DDBJ whole genome shotgun (WGS) entry which is preliminary data.</text>
</comment>
<dbReference type="Pfam" id="PF21787">
    <property type="entry name" value="TNP-like_RNaseH_N"/>
    <property type="match status" value="1"/>
</dbReference>
<keyword evidence="8" id="KW-1185">Reference proteome</keyword>
<evidence type="ECO:0000313" key="7">
    <source>
        <dbReference type="EMBL" id="KAB0790534.1"/>
    </source>
</evidence>
<evidence type="ECO:0000256" key="5">
    <source>
        <dbReference type="PROSITE-ProRule" id="PRU00309"/>
    </source>
</evidence>
<dbReference type="PANTHER" id="PTHR46927">
    <property type="entry name" value="AGAP005574-PA"/>
    <property type="match status" value="1"/>
</dbReference>
<dbReference type="InterPro" id="IPR021896">
    <property type="entry name" value="THAP9-like_HTH"/>
</dbReference>
<dbReference type="InterPro" id="IPR048365">
    <property type="entry name" value="TNP-like_RNaseH_N"/>
</dbReference>
<dbReference type="PANTHER" id="PTHR46927:SF3">
    <property type="entry name" value="THAP-TYPE DOMAIN-CONTAINING PROTEIN"/>
    <property type="match status" value="1"/>
</dbReference>